<dbReference type="PROSITE" id="PS50089">
    <property type="entry name" value="ZF_RING_2"/>
    <property type="match status" value="1"/>
</dbReference>
<dbReference type="EMBL" id="CAJVPJ010005755">
    <property type="protein sequence ID" value="CAG8663877.1"/>
    <property type="molecule type" value="Genomic_DNA"/>
</dbReference>
<comment type="caution">
    <text evidence="4">The sequence shown here is derived from an EMBL/GenBank/DDBJ whole genome shotgun (WGS) entry which is preliminary data.</text>
</comment>
<keyword evidence="1" id="KW-0479">Metal-binding</keyword>
<dbReference type="AlphaFoldDB" id="A0A9N9E9W8"/>
<dbReference type="OrthoDB" id="2424060at2759"/>
<gene>
    <name evidence="4" type="ORF">POCULU_LOCUS10599</name>
</gene>
<feature type="non-terminal residue" evidence="4">
    <location>
        <position position="311"/>
    </location>
</feature>
<name>A0A9N9E9W8_9GLOM</name>
<sequence length="311" mass="35238">KCVEKKFLLTKSNVCPISGCDKSVEPVVYVRDLSELSEESQSTTSSPRRKMINQLRINSDIIQEEDQEMENISQSNSGICSRCSEEISPEISKPIVLLSCSHVVHFACIDDKRRLCPECPSINELEKEGYYVSPITADSEALKKTPKKKRKRQEDNTHTNRPNRDTKTKAIIRELSIASAGSGTPINAPSENSNMDEVSNQFHKLYFNVDVAERKGDRGNQGVIQCYFWFGKALSDRLAVLLKSNPPQTAHTKLNKEVKEKLPKITKDTMVRKRTDTARKIYDIFSKIGEDKIKRIKSFTASSFSDLTRDE</sequence>
<feature type="compositionally biased region" description="Basic and acidic residues" evidence="2">
    <location>
        <begin position="152"/>
        <end position="167"/>
    </location>
</feature>
<dbReference type="Proteomes" id="UP000789572">
    <property type="component" value="Unassembled WGS sequence"/>
</dbReference>
<feature type="non-terminal residue" evidence="4">
    <location>
        <position position="1"/>
    </location>
</feature>
<evidence type="ECO:0000259" key="3">
    <source>
        <dbReference type="PROSITE" id="PS50089"/>
    </source>
</evidence>
<dbReference type="SMART" id="SM00184">
    <property type="entry name" value="RING"/>
    <property type="match status" value="1"/>
</dbReference>
<accession>A0A9N9E9W8</accession>
<reference evidence="4" key="1">
    <citation type="submission" date="2021-06" db="EMBL/GenBank/DDBJ databases">
        <authorList>
            <person name="Kallberg Y."/>
            <person name="Tangrot J."/>
            <person name="Rosling A."/>
        </authorList>
    </citation>
    <scope>NUCLEOTIDE SEQUENCE</scope>
    <source>
        <strain evidence="4">IA702</strain>
    </source>
</reference>
<keyword evidence="5" id="KW-1185">Reference proteome</keyword>
<keyword evidence="1" id="KW-0863">Zinc-finger</keyword>
<dbReference type="Gene3D" id="3.30.40.10">
    <property type="entry name" value="Zinc/RING finger domain, C3HC4 (zinc finger)"/>
    <property type="match status" value="1"/>
</dbReference>
<organism evidence="4 5">
    <name type="scientific">Paraglomus occultum</name>
    <dbReference type="NCBI Taxonomy" id="144539"/>
    <lineage>
        <taxon>Eukaryota</taxon>
        <taxon>Fungi</taxon>
        <taxon>Fungi incertae sedis</taxon>
        <taxon>Mucoromycota</taxon>
        <taxon>Glomeromycotina</taxon>
        <taxon>Glomeromycetes</taxon>
        <taxon>Paraglomerales</taxon>
        <taxon>Paraglomeraceae</taxon>
        <taxon>Paraglomus</taxon>
    </lineage>
</organism>
<proteinExistence type="predicted"/>
<evidence type="ECO:0000256" key="1">
    <source>
        <dbReference type="PROSITE-ProRule" id="PRU00175"/>
    </source>
</evidence>
<protein>
    <submittedName>
        <fullName evidence="4">151_t:CDS:1</fullName>
    </submittedName>
</protein>
<evidence type="ECO:0000256" key="2">
    <source>
        <dbReference type="SAM" id="MobiDB-lite"/>
    </source>
</evidence>
<evidence type="ECO:0000313" key="4">
    <source>
        <dbReference type="EMBL" id="CAG8663877.1"/>
    </source>
</evidence>
<evidence type="ECO:0000313" key="5">
    <source>
        <dbReference type="Proteomes" id="UP000789572"/>
    </source>
</evidence>
<dbReference type="InterPro" id="IPR013083">
    <property type="entry name" value="Znf_RING/FYVE/PHD"/>
</dbReference>
<feature type="region of interest" description="Disordered" evidence="2">
    <location>
        <begin position="137"/>
        <end position="167"/>
    </location>
</feature>
<feature type="domain" description="RING-type" evidence="3">
    <location>
        <begin position="80"/>
        <end position="119"/>
    </location>
</feature>
<keyword evidence="1" id="KW-0862">Zinc</keyword>
<dbReference type="SUPFAM" id="SSF57850">
    <property type="entry name" value="RING/U-box"/>
    <property type="match status" value="1"/>
</dbReference>
<dbReference type="InterPro" id="IPR001841">
    <property type="entry name" value="Znf_RING"/>
</dbReference>
<dbReference type="GO" id="GO:0008270">
    <property type="term" value="F:zinc ion binding"/>
    <property type="evidence" value="ECO:0007669"/>
    <property type="project" value="UniProtKB-KW"/>
</dbReference>